<keyword evidence="12" id="KW-1185">Reference proteome</keyword>
<dbReference type="InterPro" id="IPR036388">
    <property type="entry name" value="WH-like_DNA-bd_sf"/>
</dbReference>
<dbReference type="PROSITE" id="PS50110">
    <property type="entry name" value="RESPONSE_REGULATORY"/>
    <property type="match status" value="1"/>
</dbReference>
<dbReference type="InterPro" id="IPR039420">
    <property type="entry name" value="WalR-like"/>
</dbReference>
<dbReference type="GO" id="GO:0006355">
    <property type="term" value="P:regulation of DNA-templated transcription"/>
    <property type="evidence" value="ECO:0007669"/>
    <property type="project" value="InterPro"/>
</dbReference>
<keyword evidence="2" id="KW-0902">Two-component regulatory system</keyword>
<evidence type="ECO:0000256" key="7">
    <source>
        <dbReference type="PROSITE-ProRule" id="PRU01091"/>
    </source>
</evidence>
<evidence type="ECO:0000256" key="8">
    <source>
        <dbReference type="SAM" id="MobiDB-lite"/>
    </source>
</evidence>
<dbReference type="RefSeq" id="WP_182978213.1">
    <property type="nucleotide sequence ID" value="NZ_BAABGB010000027.1"/>
</dbReference>
<evidence type="ECO:0000256" key="2">
    <source>
        <dbReference type="ARBA" id="ARBA00023012"/>
    </source>
</evidence>
<dbReference type="Gene3D" id="1.10.10.10">
    <property type="entry name" value="Winged helix-like DNA-binding domain superfamily/Winged helix DNA-binding domain"/>
    <property type="match status" value="1"/>
</dbReference>
<feature type="region of interest" description="Disordered" evidence="8">
    <location>
        <begin position="225"/>
        <end position="249"/>
    </location>
</feature>
<evidence type="ECO:0000256" key="1">
    <source>
        <dbReference type="ARBA" id="ARBA00022553"/>
    </source>
</evidence>
<gene>
    <name evidence="11" type="ORF">HLH35_05730</name>
</gene>
<evidence type="ECO:0000259" key="10">
    <source>
        <dbReference type="PROSITE" id="PS51755"/>
    </source>
</evidence>
<dbReference type="SMART" id="SM00862">
    <property type="entry name" value="Trans_reg_C"/>
    <property type="match status" value="1"/>
</dbReference>
<dbReference type="PROSITE" id="PS51755">
    <property type="entry name" value="OMPR_PHOB"/>
    <property type="match status" value="1"/>
</dbReference>
<dbReference type="Gene3D" id="3.40.50.2300">
    <property type="match status" value="1"/>
</dbReference>
<comment type="caution">
    <text evidence="6">Lacks conserved residue(s) required for the propagation of feature annotation.</text>
</comment>
<dbReference type="Pfam" id="PF00486">
    <property type="entry name" value="Trans_reg_C"/>
    <property type="match status" value="1"/>
</dbReference>
<dbReference type="InterPro" id="IPR001789">
    <property type="entry name" value="Sig_transdc_resp-reg_receiver"/>
</dbReference>
<dbReference type="GO" id="GO:0032993">
    <property type="term" value="C:protein-DNA complex"/>
    <property type="evidence" value="ECO:0007669"/>
    <property type="project" value="TreeGrafter"/>
</dbReference>
<evidence type="ECO:0000313" key="12">
    <source>
        <dbReference type="Proteomes" id="UP000577891"/>
    </source>
</evidence>
<dbReference type="SUPFAM" id="SSF52172">
    <property type="entry name" value="CheY-like"/>
    <property type="match status" value="1"/>
</dbReference>
<accession>A0A7W4IZ06</accession>
<feature type="DNA-binding region" description="OmpR/PhoB-type" evidence="7">
    <location>
        <begin position="124"/>
        <end position="222"/>
    </location>
</feature>
<dbReference type="GO" id="GO:0005829">
    <property type="term" value="C:cytosol"/>
    <property type="evidence" value="ECO:0007669"/>
    <property type="project" value="TreeGrafter"/>
</dbReference>
<dbReference type="FunFam" id="1.10.10.10:FF:000052">
    <property type="entry name" value="Cell cycle response regulator"/>
    <property type="match status" value="1"/>
</dbReference>
<dbReference type="InterPro" id="IPR011006">
    <property type="entry name" value="CheY-like_superfamily"/>
</dbReference>
<dbReference type="Proteomes" id="UP000577891">
    <property type="component" value="Unassembled WGS sequence"/>
</dbReference>
<keyword evidence="3" id="KW-0805">Transcription regulation</keyword>
<dbReference type="Pfam" id="PF00072">
    <property type="entry name" value="Response_reg"/>
    <property type="match status" value="1"/>
</dbReference>
<dbReference type="AlphaFoldDB" id="A0A7W4IZ06"/>
<dbReference type="CDD" id="cd00383">
    <property type="entry name" value="trans_reg_C"/>
    <property type="match status" value="1"/>
</dbReference>
<dbReference type="PANTHER" id="PTHR48111">
    <property type="entry name" value="REGULATOR OF RPOS"/>
    <property type="match status" value="1"/>
</dbReference>
<keyword evidence="1" id="KW-0597">Phosphoprotein</keyword>
<reference evidence="11 12" key="1">
    <citation type="submission" date="2020-04" db="EMBL/GenBank/DDBJ databases">
        <title>Description of novel Gluconacetobacter.</title>
        <authorList>
            <person name="Sombolestani A."/>
        </authorList>
    </citation>
    <scope>NUCLEOTIDE SEQUENCE [LARGE SCALE GENOMIC DNA]</scope>
    <source>
        <strain evidence="11 12">LMG 27724</strain>
    </source>
</reference>
<evidence type="ECO:0000259" key="9">
    <source>
        <dbReference type="PROSITE" id="PS50110"/>
    </source>
</evidence>
<dbReference type="SMART" id="SM00448">
    <property type="entry name" value="REC"/>
    <property type="match status" value="1"/>
</dbReference>
<feature type="domain" description="OmpR/PhoB-type" evidence="10">
    <location>
        <begin position="124"/>
        <end position="222"/>
    </location>
</feature>
<evidence type="ECO:0000256" key="3">
    <source>
        <dbReference type="ARBA" id="ARBA00023015"/>
    </source>
</evidence>
<dbReference type="GO" id="GO:0000156">
    <property type="term" value="F:phosphorelay response regulator activity"/>
    <property type="evidence" value="ECO:0007669"/>
    <property type="project" value="TreeGrafter"/>
</dbReference>
<comment type="caution">
    <text evidence="11">The sequence shown here is derived from an EMBL/GenBank/DDBJ whole genome shotgun (WGS) entry which is preliminary data.</text>
</comment>
<organism evidence="11 12">
    <name type="scientific">Gluconacetobacter asukensis</name>
    <dbReference type="NCBI Taxonomy" id="1017181"/>
    <lineage>
        <taxon>Bacteria</taxon>
        <taxon>Pseudomonadati</taxon>
        <taxon>Pseudomonadota</taxon>
        <taxon>Alphaproteobacteria</taxon>
        <taxon>Acetobacterales</taxon>
        <taxon>Acetobacteraceae</taxon>
        <taxon>Gluconacetobacter</taxon>
    </lineage>
</organism>
<dbReference type="EMBL" id="JABEQE010000003">
    <property type="protein sequence ID" value="MBB2171625.1"/>
    <property type="molecule type" value="Genomic_DNA"/>
</dbReference>
<keyword evidence="4 7" id="KW-0238">DNA-binding</keyword>
<evidence type="ECO:0000256" key="5">
    <source>
        <dbReference type="ARBA" id="ARBA00023163"/>
    </source>
</evidence>
<protein>
    <submittedName>
        <fullName evidence="11">Response regulator transcription factor</fullName>
    </submittedName>
</protein>
<dbReference type="InterPro" id="IPR001867">
    <property type="entry name" value="OmpR/PhoB-type_DNA-bd"/>
</dbReference>
<name>A0A7W4IZ06_9PROT</name>
<evidence type="ECO:0000256" key="6">
    <source>
        <dbReference type="PROSITE-ProRule" id="PRU00169"/>
    </source>
</evidence>
<dbReference type="GO" id="GO:0000976">
    <property type="term" value="F:transcription cis-regulatory region binding"/>
    <property type="evidence" value="ECO:0007669"/>
    <property type="project" value="TreeGrafter"/>
</dbReference>
<sequence>MRVLLVEGDGSAARGTSNTLRSVGYMIDHAVTGHEGVEMLRRYDYDLALLEMVLPDIDGYEVLRAARAARLDTPIVAMSSLNGAQAKVRAFSAGADDYITRPYDTPELAARIQAIVRRSKGYSQPVLQAGLVKLSLDSREVTVKGRLVHLTGKEYMILELLMLRRGTVLSKFAFLDHLYGGMDEPEMKIIDVFICKLRKKLQQAGAKNVVTTVWGQGYMLREDGDEDAPPSGVMMSPPRSSEELALSVV</sequence>
<dbReference type="PANTHER" id="PTHR48111:SF22">
    <property type="entry name" value="REGULATOR OF RPOS"/>
    <property type="match status" value="1"/>
</dbReference>
<evidence type="ECO:0000256" key="4">
    <source>
        <dbReference type="ARBA" id="ARBA00023125"/>
    </source>
</evidence>
<evidence type="ECO:0000313" key="11">
    <source>
        <dbReference type="EMBL" id="MBB2171625.1"/>
    </source>
</evidence>
<feature type="domain" description="Response regulatory" evidence="9">
    <location>
        <begin position="2"/>
        <end position="116"/>
    </location>
</feature>
<proteinExistence type="predicted"/>
<keyword evidence="5" id="KW-0804">Transcription</keyword>